<dbReference type="Pfam" id="PF00126">
    <property type="entry name" value="HTH_1"/>
    <property type="match status" value="1"/>
</dbReference>
<comment type="similarity">
    <text evidence="1">Belongs to the LysR transcriptional regulatory family.</text>
</comment>
<evidence type="ECO:0000256" key="1">
    <source>
        <dbReference type="ARBA" id="ARBA00009437"/>
    </source>
</evidence>
<proteinExistence type="inferred from homology"/>
<evidence type="ECO:0000256" key="2">
    <source>
        <dbReference type="ARBA" id="ARBA00023015"/>
    </source>
</evidence>
<dbReference type="SUPFAM" id="SSF46785">
    <property type="entry name" value="Winged helix' DNA-binding domain"/>
    <property type="match status" value="1"/>
</dbReference>
<sequence>METRVLRYFSEIVREGNISNAARHLHVSQPALSRQIMDLETELGVTLFERGHRQIKLTQEGHYLYRRSQEILAMIDKTEYHLQGQDMISGVLDIGAGESASLKPVMKVIHQIMQEYPEVKVNLVSGDSELIRQRVNNGVLEFGILMGHENMINYATLELPHPNRWGVLMRSDSPLAQQTEIRPSDLIGHPLMASAQTRRQDTFRHWAGELLGQFKFVGNYNLLYNAALLAQTGACLVLTYQDLINTSASQNLAFRPLSSQVVDNNTLIWSKDKPLSNLSQLFLRLLQSEIKKEKLVN</sequence>
<reference evidence="6 7" key="1">
    <citation type="journal article" date="2015" name="Genome Announc.">
        <title>Expanding the biotechnology potential of lactobacilli through comparative genomics of 213 strains and associated genera.</title>
        <authorList>
            <person name="Sun Z."/>
            <person name="Harris H.M."/>
            <person name="McCann A."/>
            <person name="Guo C."/>
            <person name="Argimon S."/>
            <person name="Zhang W."/>
            <person name="Yang X."/>
            <person name="Jeffery I.B."/>
            <person name="Cooney J.C."/>
            <person name="Kagawa T.F."/>
            <person name="Liu W."/>
            <person name="Song Y."/>
            <person name="Salvetti E."/>
            <person name="Wrobel A."/>
            <person name="Rasinkangas P."/>
            <person name="Parkhill J."/>
            <person name="Rea M.C."/>
            <person name="O'Sullivan O."/>
            <person name="Ritari J."/>
            <person name="Douillard F.P."/>
            <person name="Paul Ross R."/>
            <person name="Yang R."/>
            <person name="Briner A.E."/>
            <person name="Felis G.E."/>
            <person name="de Vos W.M."/>
            <person name="Barrangou R."/>
            <person name="Klaenhammer T.R."/>
            <person name="Caufield P.W."/>
            <person name="Cui Y."/>
            <person name="Zhang H."/>
            <person name="O'Toole P.W."/>
        </authorList>
    </citation>
    <scope>NUCLEOTIDE SEQUENCE [LARGE SCALE GENOMIC DNA]</scope>
    <source>
        <strain evidence="6 7">DSM 13145</strain>
    </source>
</reference>
<dbReference type="GO" id="GO:0003700">
    <property type="term" value="F:DNA-binding transcription factor activity"/>
    <property type="evidence" value="ECO:0007669"/>
    <property type="project" value="InterPro"/>
</dbReference>
<accession>A0A0R1PAV0</accession>
<evidence type="ECO:0000256" key="4">
    <source>
        <dbReference type="ARBA" id="ARBA00023163"/>
    </source>
</evidence>
<dbReference type="InterPro" id="IPR036388">
    <property type="entry name" value="WH-like_DNA-bd_sf"/>
</dbReference>
<evidence type="ECO:0000256" key="3">
    <source>
        <dbReference type="ARBA" id="ARBA00023125"/>
    </source>
</evidence>
<dbReference type="Gene3D" id="3.40.190.290">
    <property type="match status" value="1"/>
</dbReference>
<dbReference type="InterPro" id="IPR005119">
    <property type="entry name" value="LysR_subst-bd"/>
</dbReference>
<dbReference type="InterPro" id="IPR050950">
    <property type="entry name" value="HTH-type_LysR_regulators"/>
</dbReference>
<dbReference type="InterPro" id="IPR000847">
    <property type="entry name" value="LysR_HTH_N"/>
</dbReference>
<dbReference type="Pfam" id="PF03466">
    <property type="entry name" value="LysR_substrate"/>
    <property type="match status" value="1"/>
</dbReference>
<evidence type="ECO:0000259" key="5">
    <source>
        <dbReference type="PROSITE" id="PS50931"/>
    </source>
</evidence>
<evidence type="ECO:0000313" key="7">
    <source>
        <dbReference type="Proteomes" id="UP000051445"/>
    </source>
</evidence>
<keyword evidence="4" id="KW-0804">Transcription</keyword>
<name>A0A0R1PAV0_9LACO</name>
<dbReference type="SUPFAM" id="SSF53850">
    <property type="entry name" value="Periplasmic binding protein-like II"/>
    <property type="match status" value="1"/>
</dbReference>
<protein>
    <submittedName>
        <fullName evidence="6">Transcriptional regulator, LysR family</fullName>
    </submittedName>
</protein>
<dbReference type="EMBL" id="AZER01000014">
    <property type="protein sequence ID" value="KRL27780.1"/>
    <property type="molecule type" value="Genomic_DNA"/>
</dbReference>
<dbReference type="GO" id="GO:0005829">
    <property type="term" value="C:cytosol"/>
    <property type="evidence" value="ECO:0007669"/>
    <property type="project" value="TreeGrafter"/>
</dbReference>
<feature type="domain" description="HTH lysR-type" evidence="5">
    <location>
        <begin position="1"/>
        <end position="58"/>
    </location>
</feature>
<dbReference type="OrthoDB" id="9803735at2"/>
<dbReference type="PATRIC" id="fig|1423746.3.peg.530"/>
<keyword evidence="2" id="KW-0805">Transcription regulation</keyword>
<dbReference type="PROSITE" id="PS50931">
    <property type="entry name" value="HTH_LYSR"/>
    <property type="match status" value="1"/>
</dbReference>
<organism evidence="6 7">
    <name type="scientific">Limosilactobacillus frumenti DSM 13145</name>
    <dbReference type="NCBI Taxonomy" id="1423746"/>
    <lineage>
        <taxon>Bacteria</taxon>
        <taxon>Bacillati</taxon>
        <taxon>Bacillota</taxon>
        <taxon>Bacilli</taxon>
        <taxon>Lactobacillales</taxon>
        <taxon>Lactobacillaceae</taxon>
        <taxon>Limosilactobacillus</taxon>
    </lineage>
</organism>
<dbReference type="FunFam" id="1.10.10.10:FF:000001">
    <property type="entry name" value="LysR family transcriptional regulator"/>
    <property type="match status" value="1"/>
</dbReference>
<dbReference type="PANTHER" id="PTHR30419">
    <property type="entry name" value="HTH-TYPE TRANSCRIPTIONAL REGULATOR YBHD"/>
    <property type="match status" value="1"/>
</dbReference>
<comment type="caution">
    <text evidence="6">The sequence shown here is derived from an EMBL/GenBank/DDBJ whole genome shotgun (WGS) entry which is preliminary data.</text>
</comment>
<keyword evidence="7" id="KW-1185">Reference proteome</keyword>
<keyword evidence="3" id="KW-0238">DNA-binding</keyword>
<dbReference type="PRINTS" id="PR00039">
    <property type="entry name" value="HTHLYSR"/>
</dbReference>
<dbReference type="RefSeq" id="WP_057749725.1">
    <property type="nucleotide sequence ID" value="NZ_AZER01000014.1"/>
</dbReference>
<dbReference type="Gene3D" id="1.10.10.10">
    <property type="entry name" value="Winged helix-like DNA-binding domain superfamily/Winged helix DNA-binding domain"/>
    <property type="match status" value="1"/>
</dbReference>
<dbReference type="STRING" id="1423746.FD27_GL000521"/>
<gene>
    <name evidence="6" type="ORF">FD27_GL000521</name>
</gene>
<dbReference type="CDD" id="cd05466">
    <property type="entry name" value="PBP2_LTTR_substrate"/>
    <property type="match status" value="1"/>
</dbReference>
<evidence type="ECO:0000313" key="6">
    <source>
        <dbReference type="EMBL" id="KRL27780.1"/>
    </source>
</evidence>
<dbReference type="Proteomes" id="UP000051445">
    <property type="component" value="Unassembled WGS sequence"/>
</dbReference>
<dbReference type="GO" id="GO:0003677">
    <property type="term" value="F:DNA binding"/>
    <property type="evidence" value="ECO:0007669"/>
    <property type="project" value="UniProtKB-KW"/>
</dbReference>
<dbReference type="InterPro" id="IPR036390">
    <property type="entry name" value="WH_DNA-bd_sf"/>
</dbReference>
<dbReference type="PANTHER" id="PTHR30419:SF8">
    <property type="entry name" value="NITROGEN ASSIMILATION TRANSCRIPTIONAL ACTIVATOR-RELATED"/>
    <property type="match status" value="1"/>
</dbReference>
<dbReference type="AlphaFoldDB" id="A0A0R1PAV0"/>